<dbReference type="Gene3D" id="1.10.260.40">
    <property type="entry name" value="lambda repressor-like DNA-binding domains"/>
    <property type="match status" value="1"/>
</dbReference>
<accession>A0A1V3JB37</accession>
<evidence type="ECO:0000313" key="2">
    <source>
        <dbReference type="Proteomes" id="UP000188541"/>
    </source>
</evidence>
<gene>
    <name evidence="1" type="ORF">BKK55_10635</name>
</gene>
<comment type="caution">
    <text evidence="1">The sequence shown here is derived from an EMBL/GenBank/DDBJ whole genome shotgun (WGS) entry which is preliminary data.</text>
</comment>
<dbReference type="GO" id="GO:0003677">
    <property type="term" value="F:DNA binding"/>
    <property type="evidence" value="ECO:0007669"/>
    <property type="project" value="InterPro"/>
</dbReference>
<dbReference type="Proteomes" id="UP000188541">
    <property type="component" value="Unassembled WGS sequence"/>
</dbReference>
<keyword evidence="2" id="KW-1185">Reference proteome</keyword>
<sequence length="89" mass="10280">MARNKFTPSAMQIADVIRRKAAERTDKEIAEKIGIDPSTLCRFKAEHLEKFCAFLDELGLFIVREKHSEDKEWKALITLAKKAIEDMDK</sequence>
<evidence type="ECO:0000313" key="1">
    <source>
        <dbReference type="EMBL" id="OOF53853.1"/>
    </source>
</evidence>
<organism evidence="1 2">
    <name type="scientific">Rodentibacter genomosp. 2</name>
    <dbReference type="NCBI Taxonomy" id="1908266"/>
    <lineage>
        <taxon>Bacteria</taxon>
        <taxon>Pseudomonadati</taxon>
        <taxon>Pseudomonadota</taxon>
        <taxon>Gammaproteobacteria</taxon>
        <taxon>Pasteurellales</taxon>
        <taxon>Pasteurellaceae</taxon>
        <taxon>Rodentibacter</taxon>
    </lineage>
</organism>
<dbReference type="EMBL" id="MLHO01000058">
    <property type="protein sequence ID" value="OOF53853.1"/>
    <property type="molecule type" value="Genomic_DNA"/>
</dbReference>
<dbReference type="SUPFAM" id="SSF47413">
    <property type="entry name" value="lambda repressor-like DNA-binding domains"/>
    <property type="match status" value="1"/>
</dbReference>
<dbReference type="InterPro" id="IPR010982">
    <property type="entry name" value="Lambda_DNA-bd_dom_sf"/>
</dbReference>
<protein>
    <submittedName>
        <fullName evidence="1">Uncharacterized protein</fullName>
    </submittedName>
</protein>
<dbReference type="STRING" id="1908266.BKK55_10635"/>
<name>A0A1V3JB37_9PAST</name>
<reference evidence="1 2" key="1">
    <citation type="submission" date="2016-10" db="EMBL/GenBank/DDBJ databases">
        <title>Rodentibacter gen. nov. and new species.</title>
        <authorList>
            <person name="Christensen H."/>
        </authorList>
    </citation>
    <scope>NUCLEOTIDE SEQUENCE [LARGE SCALE GENOMIC DNA]</scope>
    <source>
        <strain evidence="1 2">1996246016</strain>
    </source>
</reference>
<dbReference type="AlphaFoldDB" id="A0A1V3JB37"/>
<dbReference type="OrthoDB" id="5689888at2"/>
<proteinExistence type="predicted"/>
<dbReference type="RefSeq" id="WP_077551681.1">
    <property type="nucleotide sequence ID" value="NZ_MLHO01000058.1"/>
</dbReference>